<dbReference type="PANTHER" id="PTHR33973">
    <property type="entry name" value="OS07G0153300 PROTEIN"/>
    <property type="match status" value="1"/>
</dbReference>
<sequence length="283" mass="31365">MTVHPARTSGRTGTGPWMYEAVVGHARRAPFDHVFSTPVRPWLVDLDQLDPGGRPLALPRVLRVLAEFRAADHFDGSAPTLRAAVDRWCAEHDQPRPHRVLTLAQPRTLGHVFNPISVHWLQDATGTTSLVLAEVHNTYGGRHVYAVHRDADGRAQVDKTFPVSPFFTTAGHYEMRISDPADTLEVSIVLNLPAAAADPTTERAEPAADPDRATRPFSATLRGHLLPATTATVLSTLVRHTWPSLRVSTLIRRQGIHLWLRGRRTGSLPVQPHPRRSSWEGVR</sequence>
<organism evidence="1 2">
    <name type="scientific">Rhodococcus antarcticus</name>
    <dbReference type="NCBI Taxonomy" id="2987751"/>
    <lineage>
        <taxon>Bacteria</taxon>
        <taxon>Bacillati</taxon>
        <taxon>Actinomycetota</taxon>
        <taxon>Actinomycetes</taxon>
        <taxon>Mycobacteriales</taxon>
        <taxon>Nocardiaceae</taxon>
        <taxon>Rhodococcus</taxon>
    </lineage>
</organism>
<dbReference type="PANTHER" id="PTHR33973:SF4">
    <property type="entry name" value="OS07G0153300 PROTEIN"/>
    <property type="match status" value="1"/>
</dbReference>
<gene>
    <name evidence="1" type="ORF">RHODO2019_16005</name>
</gene>
<keyword evidence="2" id="KW-1185">Reference proteome</keyword>
<dbReference type="RefSeq" id="WP_265382714.1">
    <property type="nucleotide sequence ID" value="NZ_CP110615.1"/>
</dbReference>
<dbReference type="InterPro" id="IPR010775">
    <property type="entry name" value="DUF1365"/>
</dbReference>
<protein>
    <submittedName>
        <fullName evidence="1">DUF1365 domain-containing protein</fullName>
    </submittedName>
</protein>
<proteinExistence type="predicted"/>
<dbReference type="Pfam" id="PF07103">
    <property type="entry name" value="DUF1365"/>
    <property type="match status" value="1"/>
</dbReference>
<evidence type="ECO:0000313" key="1">
    <source>
        <dbReference type="EMBL" id="UZJ24607.1"/>
    </source>
</evidence>
<dbReference type="Proteomes" id="UP001164965">
    <property type="component" value="Chromosome"/>
</dbReference>
<dbReference type="EMBL" id="CP110615">
    <property type="protein sequence ID" value="UZJ24607.1"/>
    <property type="molecule type" value="Genomic_DNA"/>
</dbReference>
<name>A0ABY6NYZ7_9NOCA</name>
<accession>A0ABY6NYZ7</accession>
<evidence type="ECO:0000313" key="2">
    <source>
        <dbReference type="Proteomes" id="UP001164965"/>
    </source>
</evidence>
<reference evidence="1" key="1">
    <citation type="submission" date="2022-10" db="EMBL/GenBank/DDBJ databases">
        <title>Rhodococcus sp.75.</title>
        <authorList>
            <person name="Sun M."/>
        </authorList>
    </citation>
    <scope>NUCLEOTIDE SEQUENCE</scope>
    <source>
        <strain evidence="1">75</strain>
    </source>
</reference>